<evidence type="ECO:0000313" key="2">
    <source>
        <dbReference type="Proteomes" id="UP001057375"/>
    </source>
</evidence>
<protein>
    <submittedName>
        <fullName evidence="1">Uncharacterized protein</fullName>
    </submittedName>
</protein>
<keyword evidence="2" id="KW-1185">Reference proteome</keyword>
<evidence type="ECO:0000313" key="1">
    <source>
        <dbReference type="EMBL" id="GKT34923.1"/>
    </source>
</evidence>
<comment type="caution">
    <text evidence="1">The sequence shown here is derived from an EMBL/GenBank/DDBJ whole genome shotgun (WGS) entry which is preliminary data.</text>
</comment>
<gene>
    <name evidence="1" type="ORF">ADUPG1_008186</name>
</gene>
<reference evidence="1" key="1">
    <citation type="submission" date="2022-03" db="EMBL/GenBank/DDBJ databases">
        <title>Draft genome sequence of Aduncisulcus paluster, a free-living microaerophilic Fornicata.</title>
        <authorList>
            <person name="Yuyama I."/>
            <person name="Kume K."/>
            <person name="Tamura T."/>
            <person name="Inagaki Y."/>
            <person name="Hashimoto T."/>
        </authorList>
    </citation>
    <scope>NUCLEOTIDE SEQUENCE</scope>
    <source>
        <strain evidence="1">NY0171</strain>
    </source>
</reference>
<dbReference type="Proteomes" id="UP001057375">
    <property type="component" value="Unassembled WGS sequence"/>
</dbReference>
<accession>A0ABQ5KR27</accession>
<dbReference type="EMBL" id="BQXS01010884">
    <property type="protein sequence ID" value="GKT34923.1"/>
    <property type="molecule type" value="Genomic_DNA"/>
</dbReference>
<name>A0ABQ5KR27_9EUKA</name>
<proteinExistence type="predicted"/>
<organism evidence="1 2">
    <name type="scientific">Aduncisulcus paluster</name>
    <dbReference type="NCBI Taxonomy" id="2918883"/>
    <lineage>
        <taxon>Eukaryota</taxon>
        <taxon>Metamonada</taxon>
        <taxon>Carpediemonas-like organisms</taxon>
        <taxon>Aduncisulcus</taxon>
    </lineage>
</organism>
<sequence>MSDSLSVYELLDLREKIKSSSPEKMSALFSEFSSRIRRTYRDFSMNPSIVDTNRELFDLFWECIFQFVLLTLERRPSESFQSFLFEVFSTPRHDEDCDIRHVTKNDTASSDLDPLSKWLSDIATLSERKFPTLQSKLIPQISSIVIKKLNNIMFIIKSSRDCDSISKIFYEYRDYFLSIIFAFDSMHIQQYKSVMIQCFNCLNWMIQHSSPDCIFLPISPLISLIDSFIQHISRIHLKSEEIFDSQFLEIIYYIISNCSRHVQQAPVPLIDSIGYIYEEVIMKCIPNFHAIFRRGCVIKYVGDPSYHLFQSLNTIAEFSYKLRGSILSLIKPYVKDWLQLYDKIQGKIFKVLVNCSSPSKDSDDNFGCCSLKSGIFEDSWSILPIVVKFFNDQFISMDQNGHISQISPDILSQDRDYVIQFFSNLCFDSTHTVKVFEVIRNILSCFTKVLRRRYIKNCGIEKLFFLLSSVSSLIPELSPKYDDFMQWCLENCGFDNKKYFDLYFPSICSFISTSFITNLGHSIPIISTIPTIETSQDPYFDGYFYASHVSCWLEFAISKISKPGYKNLELIYNIISGTEVLNHQIDFVKYSRKASSSKSNRSEFDSFFSHFQSIFGEKEDEKDNDPGINKNHFRHSSLIQYTFRHHLVKMRCIEERSLRQSVYDLIERTGAGVEALFDAETCSFEGYDQDGWRETMRHVERWKEEEREEEEMFEYSESE</sequence>